<keyword evidence="2" id="KW-0732">Signal</keyword>
<comment type="similarity">
    <text evidence="1">Belongs to the UPF0065 (bug) family.</text>
</comment>
<dbReference type="PANTHER" id="PTHR42928">
    <property type="entry name" value="TRICARBOXYLATE-BINDING PROTEIN"/>
    <property type="match status" value="1"/>
</dbReference>
<dbReference type="Gene3D" id="3.40.190.150">
    <property type="entry name" value="Bordetella uptake gene, domain 1"/>
    <property type="match status" value="1"/>
</dbReference>
<feature type="chain" id="PRO_5045799485" evidence="2">
    <location>
        <begin position="25"/>
        <end position="327"/>
    </location>
</feature>
<dbReference type="InterPro" id="IPR005064">
    <property type="entry name" value="BUG"/>
</dbReference>
<evidence type="ECO:0000313" key="3">
    <source>
        <dbReference type="EMBL" id="MCU6743230.1"/>
    </source>
</evidence>
<reference evidence="3 4" key="1">
    <citation type="journal article" date="2021" name="ISME Commun">
        <title>Automated analysis of genomic sequences facilitates high-throughput and comprehensive description of bacteria.</title>
        <authorList>
            <person name="Hitch T.C.A."/>
        </authorList>
    </citation>
    <scope>NUCLEOTIDE SEQUENCE [LARGE SCALE GENOMIC DNA]</scope>
    <source>
        <strain evidence="3 4">Sanger_18</strain>
    </source>
</reference>
<protein>
    <submittedName>
        <fullName evidence="3">Tripartite tricarboxylate transporter substrate binding protein</fullName>
    </submittedName>
</protein>
<organism evidence="3 4">
    <name type="scientific">Suilimivivens aceti</name>
    <dbReference type="NCBI Taxonomy" id="2981774"/>
    <lineage>
        <taxon>Bacteria</taxon>
        <taxon>Bacillati</taxon>
        <taxon>Bacillota</taxon>
        <taxon>Clostridia</taxon>
        <taxon>Lachnospirales</taxon>
        <taxon>Lachnospiraceae</taxon>
        <taxon>Suilimivivens</taxon>
    </lineage>
</organism>
<feature type="signal peptide" evidence="2">
    <location>
        <begin position="1"/>
        <end position="24"/>
    </location>
</feature>
<evidence type="ECO:0000256" key="2">
    <source>
        <dbReference type="SAM" id="SignalP"/>
    </source>
</evidence>
<dbReference type="InterPro" id="IPR042100">
    <property type="entry name" value="Bug_dom1"/>
</dbReference>
<dbReference type="Gene3D" id="3.40.190.10">
    <property type="entry name" value="Periplasmic binding protein-like II"/>
    <property type="match status" value="1"/>
</dbReference>
<dbReference type="EMBL" id="JAOQKJ010000001">
    <property type="protein sequence ID" value="MCU6743230.1"/>
    <property type="molecule type" value="Genomic_DNA"/>
</dbReference>
<dbReference type="PANTHER" id="PTHR42928:SF5">
    <property type="entry name" value="BLR1237 PROTEIN"/>
    <property type="match status" value="1"/>
</dbReference>
<keyword evidence="4" id="KW-1185">Reference proteome</keyword>
<name>A0ABT2SZ02_9FIRM</name>
<accession>A0ABT2SZ02</accession>
<comment type="caution">
    <text evidence="3">The sequence shown here is derived from an EMBL/GenBank/DDBJ whole genome shotgun (WGS) entry which is preliminary data.</text>
</comment>
<dbReference type="CDD" id="cd07012">
    <property type="entry name" value="PBP2_Bug_TTT"/>
    <property type="match status" value="1"/>
</dbReference>
<dbReference type="SUPFAM" id="SSF53850">
    <property type="entry name" value="Periplasmic binding protein-like II"/>
    <property type="match status" value="1"/>
</dbReference>
<evidence type="ECO:0000256" key="1">
    <source>
        <dbReference type="ARBA" id="ARBA00006987"/>
    </source>
</evidence>
<gene>
    <name evidence="3" type="ORF">OCV77_01690</name>
</gene>
<evidence type="ECO:0000313" key="4">
    <source>
        <dbReference type="Proteomes" id="UP001652432"/>
    </source>
</evidence>
<dbReference type="Proteomes" id="UP001652432">
    <property type="component" value="Unassembled WGS sequence"/>
</dbReference>
<dbReference type="RefSeq" id="WP_262572727.1">
    <property type="nucleotide sequence ID" value="NZ_JAOQKJ010000001.1"/>
</dbReference>
<dbReference type="PIRSF" id="PIRSF017082">
    <property type="entry name" value="YflP"/>
    <property type="match status" value="1"/>
</dbReference>
<dbReference type="PROSITE" id="PS51257">
    <property type="entry name" value="PROKAR_LIPOPROTEIN"/>
    <property type="match status" value="1"/>
</dbReference>
<dbReference type="Pfam" id="PF03401">
    <property type="entry name" value="TctC"/>
    <property type="match status" value="1"/>
</dbReference>
<sequence length="327" mass="34772">MKKRDFRRILAGAMAGVMMLGLTACGSSNESAAFPSDTVNIVCHAKEGGGSDALAREVAQVMQDKLGWSVTVENKTGGSGSVGMQYVQNSKPDGYTIGTAPVELSMIQALGYAELNPDSVSLLGCGMSWSAALYVPKDAPYDNMEDFINYCKENPDVVKVANSGIGSIWHIAACAMADKAGISLNHVPYDGATGALTALLGSEVDAAVVGTCEGYSYVDSGDLKCLGVFGEDRSATMPDVPTAKEQGYDLNVVCWVGFLAPKDVDEATLTTLQDSLKTVFETDEYKSFCETRGCDSTYYSAEEFKKMADSDFTYYSELISSLGIVAQ</sequence>
<proteinExistence type="inferred from homology"/>